<feature type="transmembrane region" description="Helical" evidence="7">
    <location>
        <begin position="91"/>
        <end position="110"/>
    </location>
</feature>
<feature type="transmembrane region" description="Helical" evidence="7">
    <location>
        <begin position="22"/>
        <end position="44"/>
    </location>
</feature>
<evidence type="ECO:0000256" key="4">
    <source>
        <dbReference type="ARBA" id="ARBA00022692"/>
    </source>
</evidence>
<dbReference type="Pfam" id="PF00528">
    <property type="entry name" value="BPD_transp_1"/>
    <property type="match status" value="1"/>
</dbReference>
<dbReference type="RefSeq" id="WP_168917276.1">
    <property type="nucleotide sequence ID" value="NZ_CP050804.1"/>
</dbReference>
<evidence type="ECO:0000256" key="6">
    <source>
        <dbReference type="ARBA" id="ARBA00023136"/>
    </source>
</evidence>
<dbReference type="InterPro" id="IPR035906">
    <property type="entry name" value="MetI-like_sf"/>
</dbReference>
<dbReference type="PANTHER" id="PTHR43005:SF1">
    <property type="entry name" value="SPERMIDINE_PUTRESCINE TRANSPORT SYSTEM PERMEASE PROTEIN"/>
    <property type="match status" value="1"/>
</dbReference>
<feature type="domain" description="ABC transmembrane type-1" evidence="8">
    <location>
        <begin position="85"/>
        <end position="299"/>
    </location>
</feature>
<keyword evidence="5 7" id="KW-1133">Transmembrane helix</keyword>
<evidence type="ECO:0000256" key="5">
    <source>
        <dbReference type="ARBA" id="ARBA00022989"/>
    </source>
</evidence>
<feature type="transmembrane region" description="Helical" evidence="7">
    <location>
        <begin position="172"/>
        <end position="194"/>
    </location>
</feature>
<evidence type="ECO:0000313" key="9">
    <source>
        <dbReference type="EMBL" id="QJC21335.1"/>
    </source>
</evidence>
<accession>A0A6H2EIE1</accession>
<evidence type="ECO:0000259" key="8">
    <source>
        <dbReference type="PROSITE" id="PS50928"/>
    </source>
</evidence>
<organism evidence="9 10">
    <name type="scientific">Arcanobacterium buesumense</name>
    <dbReference type="NCBI Taxonomy" id="2722751"/>
    <lineage>
        <taxon>Bacteria</taxon>
        <taxon>Bacillati</taxon>
        <taxon>Actinomycetota</taxon>
        <taxon>Actinomycetes</taxon>
        <taxon>Actinomycetales</taxon>
        <taxon>Actinomycetaceae</taxon>
        <taxon>Arcanobacterium</taxon>
    </lineage>
</organism>
<evidence type="ECO:0000313" key="10">
    <source>
        <dbReference type="Proteomes" id="UP000502298"/>
    </source>
</evidence>
<evidence type="ECO:0000256" key="2">
    <source>
        <dbReference type="ARBA" id="ARBA00022448"/>
    </source>
</evidence>
<feature type="transmembrane region" description="Helical" evidence="7">
    <location>
        <begin position="280"/>
        <end position="303"/>
    </location>
</feature>
<keyword evidence="2 7" id="KW-0813">Transport</keyword>
<sequence>MNTPPASTGTVRRPGIWQKCTNLNWTGVLFVAPSVILVVALLFYPLGSAVFYSLTNKNLIKANYDFVGLANFSELLQDPTYWRAFAISIKWTALSLIGQLGLGFLLAMALDRIRHLSGLFRTLLIVPWAFPAIIIGFGWKWILNDVYGFVPNALRDIGLTDGLVALLADPDAVFWVVLGINIWFGTPLFMVNILSALKTVPADQLEAAVVDGASAFQRFRYVTLQHIRAVIGLLVVLRTIWVFNNFDLLFLITGGGPGDLTTTLPIYAYRTGWGLKQLGMASAVTITLLVFLIVVAVILFRFINRWEREDR</sequence>
<dbReference type="Proteomes" id="UP000502298">
    <property type="component" value="Chromosome"/>
</dbReference>
<dbReference type="Gene3D" id="1.10.3720.10">
    <property type="entry name" value="MetI-like"/>
    <property type="match status" value="1"/>
</dbReference>
<dbReference type="GO" id="GO:0055085">
    <property type="term" value="P:transmembrane transport"/>
    <property type="evidence" value="ECO:0007669"/>
    <property type="project" value="InterPro"/>
</dbReference>
<keyword evidence="4 7" id="KW-0812">Transmembrane</keyword>
<keyword evidence="10" id="KW-1185">Reference proteome</keyword>
<dbReference type="PANTHER" id="PTHR43005">
    <property type="entry name" value="BLR7065 PROTEIN"/>
    <property type="match status" value="1"/>
</dbReference>
<dbReference type="SUPFAM" id="SSF161098">
    <property type="entry name" value="MetI-like"/>
    <property type="match status" value="1"/>
</dbReference>
<comment type="subcellular location">
    <subcellularLocation>
        <location evidence="1 7">Cell membrane</location>
        <topology evidence="1 7">Multi-pass membrane protein</topology>
    </subcellularLocation>
</comment>
<reference evidence="9 10" key="1">
    <citation type="submission" date="2020-03" db="EMBL/GenBank/DDBJ databases">
        <title>Complete genome of Arcanobacterium buesumensis sp. nov. strain 2701.</title>
        <authorList>
            <person name="Borowiak M."/>
            <person name="Alssahen M."/>
            <person name="Laemmler C."/>
            <person name="Malorny B."/>
            <person name="Hassan A."/>
            <person name="Prenger-Berninghoff E."/>
            <person name="Ploetz M."/>
            <person name="Abdulmawjood A."/>
        </authorList>
    </citation>
    <scope>NUCLEOTIDE SEQUENCE [LARGE SCALE GENOMIC DNA]</scope>
    <source>
        <strain evidence="9 10">2701</strain>
    </source>
</reference>
<protein>
    <submittedName>
        <fullName evidence="9">Sugar ABC transporter permease</fullName>
    </submittedName>
</protein>
<comment type="similarity">
    <text evidence="7">Belongs to the binding-protein-dependent transport system permease family.</text>
</comment>
<feature type="transmembrane region" description="Helical" evidence="7">
    <location>
        <begin position="122"/>
        <end position="142"/>
    </location>
</feature>
<dbReference type="CDD" id="cd06261">
    <property type="entry name" value="TM_PBP2"/>
    <property type="match status" value="1"/>
</dbReference>
<name>A0A6H2EIE1_9ACTO</name>
<dbReference type="AlphaFoldDB" id="A0A6H2EIE1"/>
<dbReference type="KEGG" id="arca:HC352_01565"/>
<evidence type="ECO:0000256" key="7">
    <source>
        <dbReference type="RuleBase" id="RU363032"/>
    </source>
</evidence>
<dbReference type="GO" id="GO:0005886">
    <property type="term" value="C:plasma membrane"/>
    <property type="evidence" value="ECO:0007669"/>
    <property type="project" value="UniProtKB-SubCell"/>
</dbReference>
<feature type="transmembrane region" description="Helical" evidence="7">
    <location>
        <begin position="226"/>
        <end position="243"/>
    </location>
</feature>
<proteinExistence type="inferred from homology"/>
<keyword evidence="3" id="KW-1003">Cell membrane</keyword>
<evidence type="ECO:0000256" key="1">
    <source>
        <dbReference type="ARBA" id="ARBA00004651"/>
    </source>
</evidence>
<dbReference type="EMBL" id="CP050804">
    <property type="protein sequence ID" value="QJC21335.1"/>
    <property type="molecule type" value="Genomic_DNA"/>
</dbReference>
<evidence type="ECO:0000256" key="3">
    <source>
        <dbReference type="ARBA" id="ARBA00022475"/>
    </source>
</evidence>
<dbReference type="InterPro" id="IPR000515">
    <property type="entry name" value="MetI-like"/>
</dbReference>
<gene>
    <name evidence="9" type="ORF">HC352_01565</name>
</gene>
<dbReference type="PROSITE" id="PS50928">
    <property type="entry name" value="ABC_TM1"/>
    <property type="match status" value="1"/>
</dbReference>
<keyword evidence="6 7" id="KW-0472">Membrane</keyword>